<dbReference type="Proteomes" id="UP001412067">
    <property type="component" value="Unassembled WGS sequence"/>
</dbReference>
<organism evidence="1 2">
    <name type="scientific">Platanthera guangdongensis</name>
    <dbReference type="NCBI Taxonomy" id="2320717"/>
    <lineage>
        <taxon>Eukaryota</taxon>
        <taxon>Viridiplantae</taxon>
        <taxon>Streptophyta</taxon>
        <taxon>Embryophyta</taxon>
        <taxon>Tracheophyta</taxon>
        <taxon>Spermatophyta</taxon>
        <taxon>Magnoliopsida</taxon>
        <taxon>Liliopsida</taxon>
        <taxon>Asparagales</taxon>
        <taxon>Orchidaceae</taxon>
        <taxon>Orchidoideae</taxon>
        <taxon>Orchideae</taxon>
        <taxon>Orchidinae</taxon>
        <taxon>Platanthera</taxon>
    </lineage>
</organism>
<accession>A0ABR2N125</accession>
<proteinExistence type="predicted"/>
<comment type="caution">
    <text evidence="1">The sequence shown here is derived from an EMBL/GenBank/DDBJ whole genome shotgun (WGS) entry which is preliminary data.</text>
</comment>
<reference evidence="1 2" key="1">
    <citation type="journal article" date="2022" name="Nat. Plants">
        <title>Genomes of leafy and leafless Platanthera orchids illuminate the evolution of mycoheterotrophy.</title>
        <authorList>
            <person name="Li M.H."/>
            <person name="Liu K.W."/>
            <person name="Li Z."/>
            <person name="Lu H.C."/>
            <person name="Ye Q.L."/>
            <person name="Zhang D."/>
            <person name="Wang J.Y."/>
            <person name="Li Y.F."/>
            <person name="Zhong Z.M."/>
            <person name="Liu X."/>
            <person name="Yu X."/>
            <person name="Liu D.K."/>
            <person name="Tu X.D."/>
            <person name="Liu B."/>
            <person name="Hao Y."/>
            <person name="Liao X.Y."/>
            <person name="Jiang Y.T."/>
            <person name="Sun W.H."/>
            <person name="Chen J."/>
            <person name="Chen Y.Q."/>
            <person name="Ai Y."/>
            <person name="Zhai J.W."/>
            <person name="Wu S.S."/>
            <person name="Zhou Z."/>
            <person name="Hsiao Y.Y."/>
            <person name="Wu W.L."/>
            <person name="Chen Y.Y."/>
            <person name="Lin Y.F."/>
            <person name="Hsu J.L."/>
            <person name="Li C.Y."/>
            <person name="Wang Z.W."/>
            <person name="Zhao X."/>
            <person name="Zhong W.Y."/>
            <person name="Ma X.K."/>
            <person name="Ma L."/>
            <person name="Huang J."/>
            <person name="Chen G.Z."/>
            <person name="Huang M.Z."/>
            <person name="Huang L."/>
            <person name="Peng D.H."/>
            <person name="Luo Y.B."/>
            <person name="Zou S.Q."/>
            <person name="Chen S.P."/>
            <person name="Lan S."/>
            <person name="Tsai W.C."/>
            <person name="Van de Peer Y."/>
            <person name="Liu Z.J."/>
        </authorList>
    </citation>
    <scope>NUCLEOTIDE SEQUENCE [LARGE SCALE GENOMIC DNA]</scope>
    <source>
        <strain evidence="1">Lor288</strain>
    </source>
</reference>
<dbReference type="EMBL" id="JBBWWR010000002">
    <property type="protein sequence ID" value="KAK8969896.1"/>
    <property type="molecule type" value="Genomic_DNA"/>
</dbReference>
<evidence type="ECO:0000313" key="2">
    <source>
        <dbReference type="Proteomes" id="UP001412067"/>
    </source>
</evidence>
<keyword evidence="2" id="KW-1185">Reference proteome</keyword>
<sequence length="71" mass="8248">MMMLKPVRRGISMPVKSNFFSSPPMVFICTQVGRKESLLFGSLTRERRSLKLVEDLHSYLLFILLTQLFLV</sequence>
<gene>
    <name evidence="1" type="ORF">KSP40_PGU004587</name>
</gene>
<name>A0ABR2N125_9ASPA</name>
<protein>
    <submittedName>
        <fullName evidence="1">Uncharacterized protein</fullName>
    </submittedName>
</protein>
<evidence type="ECO:0000313" key="1">
    <source>
        <dbReference type="EMBL" id="KAK8969896.1"/>
    </source>
</evidence>